<proteinExistence type="predicted"/>
<evidence type="ECO:0000256" key="1">
    <source>
        <dbReference type="SAM" id="MobiDB-lite"/>
    </source>
</evidence>
<reference evidence="2 3" key="1">
    <citation type="submission" date="2019-07" db="EMBL/GenBank/DDBJ databases">
        <title>R&amp;d 2014.</title>
        <authorList>
            <person name="Klenk H.-P."/>
        </authorList>
    </citation>
    <scope>NUCLEOTIDE SEQUENCE [LARGE SCALE GENOMIC DNA]</scope>
    <source>
        <strain evidence="2 3">DSM 43868</strain>
    </source>
</reference>
<protein>
    <submittedName>
        <fullName evidence="2">CRISPR-associated protein Csd1</fullName>
    </submittedName>
</protein>
<comment type="caution">
    <text evidence="2">The sequence shown here is derived from an EMBL/GenBank/DDBJ whole genome shotgun (WGS) entry which is preliminary data.</text>
</comment>
<dbReference type="RefSeq" id="WP_145777914.1">
    <property type="nucleotide sequence ID" value="NZ_BAAATQ010000102.1"/>
</dbReference>
<dbReference type="InterPro" id="IPR010144">
    <property type="entry name" value="CRISPR-assoc_prot_Csd1-typ"/>
</dbReference>
<feature type="region of interest" description="Disordered" evidence="1">
    <location>
        <begin position="586"/>
        <end position="614"/>
    </location>
</feature>
<organism evidence="2 3">
    <name type="scientific">Micromonospora olivasterospora</name>
    <dbReference type="NCBI Taxonomy" id="1880"/>
    <lineage>
        <taxon>Bacteria</taxon>
        <taxon>Bacillati</taxon>
        <taxon>Actinomycetota</taxon>
        <taxon>Actinomycetes</taxon>
        <taxon>Micromonosporales</taxon>
        <taxon>Micromonosporaceae</taxon>
        <taxon>Micromonospora</taxon>
    </lineage>
</organism>
<feature type="compositionally biased region" description="Basic and acidic residues" evidence="1">
    <location>
        <begin position="592"/>
        <end position="604"/>
    </location>
</feature>
<dbReference type="NCBIfam" id="TIGR01863">
    <property type="entry name" value="cas_Csd1"/>
    <property type="match status" value="1"/>
</dbReference>
<name>A0A562HV72_MICOL</name>
<accession>A0A562HV72</accession>
<dbReference type="OrthoDB" id="9778918at2"/>
<gene>
    <name evidence="2" type="ORF">JD77_06366</name>
</gene>
<dbReference type="Proteomes" id="UP000319825">
    <property type="component" value="Unassembled WGS sequence"/>
</dbReference>
<sequence length="614" mass="67512">MLLQRLVEYADTVTDADPARAVPAFYARKPVRWSLEIDANGVPRGDLVDTADKDDPQHRFGAQRLVPAVTRTVGISPVLAVDNGEYVFGWLSEGAKPERVAKQYDAFRALIADWAAAEPDGPGPAVAAFYRDGHAGVLQPPADWSRGDLIGFWVDGVYAADTGSARRFWAGVAGDRKGSGRSGLCLVCGQVQPLLKTVPQQIPRRWLPGATQSASLVSMNEAAHGYELQKQLTNTPICADCGLKFMTALTGLLSDPLHSTALSGQNARLAWWVLGGSTFDPWATVEQLDPTQIHSLIAGPAGGKEAAVDDLSRYCSVTVGGNVARVVVRDWVEQPVRQVKDNVRAWFGDHRIVDAWTGEVVEVKVSQLARAAGRFEAGRNGGPGTWTKFGASGEHRPPDLFHRLLGAALLKRPLPPKLLNHVINRIRIDGRLDAARAALIRLALRRYPNLPPHERERLTPTLSVEHKQPAYVSGRIFAVMDDLQRTVFRVADQKLNTTFAERYFGRAIDNPQVVIVSGRRNVQAWLKRLRGPLRRPNWSDAYERRLDDLFVQLGVAIPRGAVLTDKAQFILGYHQQRAEMRAERLAAAANKKKTDLPPEPDDVKPTTNDEGDDA</sequence>
<dbReference type="Pfam" id="PF09709">
    <property type="entry name" value="Cas_Csd1"/>
    <property type="match status" value="1"/>
</dbReference>
<keyword evidence="3" id="KW-1185">Reference proteome</keyword>
<evidence type="ECO:0000313" key="3">
    <source>
        <dbReference type="Proteomes" id="UP000319825"/>
    </source>
</evidence>
<evidence type="ECO:0000313" key="2">
    <source>
        <dbReference type="EMBL" id="TWH62315.1"/>
    </source>
</evidence>
<dbReference type="EMBL" id="VLKE01000002">
    <property type="protein sequence ID" value="TWH62315.1"/>
    <property type="molecule type" value="Genomic_DNA"/>
</dbReference>
<dbReference type="AlphaFoldDB" id="A0A562HV72"/>